<evidence type="ECO:0000313" key="1">
    <source>
        <dbReference type="EMBL" id="KAH7844064.1"/>
    </source>
</evidence>
<dbReference type="Proteomes" id="UP000828048">
    <property type="component" value="Chromosome 1"/>
</dbReference>
<comment type="caution">
    <text evidence="1">The sequence shown here is derived from an EMBL/GenBank/DDBJ whole genome shotgun (WGS) entry which is preliminary data.</text>
</comment>
<sequence length="421" mass="47343">MEMRNGEENKELLHSQAHIWNHIFHFINSMSLKCAIQLGIPDIINHHGQPMSLSQLVAALSINPSKSHCVYRLMRILVHSGFFTKEKITETIDEEGYLLTPVSRLLLKDEPLSVRPFLLFALNPTTTWHHLSEWFHKDDPTPFVTAHGRTFWDCVGHEPRPFTEAMASDSRLVTSVLVKDCRRVFDGLNSLVDVGGGTGTVAKPIADAFPKLECTVLDLPHVVALLKGSGNLKFVGGDMFQAIPSADAVLLKWILHNWNDEESVKLLKKCKEAIPSKGGKVIIIEMNVENKKKGNDDKSVETQLFWDMLMMTLFMGKERIEKEWAKIFVDADTILKTDCSCPGCHIAESNQKDSLEKKDDENPGPLNPMNSWLKVVANTPKAVENGMPLIAINDGNVVRFIPPLVEVGIIWKITFFFEVVR</sequence>
<evidence type="ECO:0000313" key="2">
    <source>
        <dbReference type="Proteomes" id="UP000828048"/>
    </source>
</evidence>
<name>A0ACB7XSJ8_9ERIC</name>
<organism evidence="1 2">
    <name type="scientific">Vaccinium darrowii</name>
    <dbReference type="NCBI Taxonomy" id="229202"/>
    <lineage>
        <taxon>Eukaryota</taxon>
        <taxon>Viridiplantae</taxon>
        <taxon>Streptophyta</taxon>
        <taxon>Embryophyta</taxon>
        <taxon>Tracheophyta</taxon>
        <taxon>Spermatophyta</taxon>
        <taxon>Magnoliopsida</taxon>
        <taxon>eudicotyledons</taxon>
        <taxon>Gunneridae</taxon>
        <taxon>Pentapetalae</taxon>
        <taxon>asterids</taxon>
        <taxon>Ericales</taxon>
        <taxon>Ericaceae</taxon>
        <taxon>Vaccinioideae</taxon>
        <taxon>Vaccinieae</taxon>
        <taxon>Vaccinium</taxon>
    </lineage>
</organism>
<gene>
    <name evidence="1" type="ORF">Vadar_023840</name>
</gene>
<proteinExistence type="predicted"/>
<accession>A0ACB7XSJ8</accession>
<reference evidence="1 2" key="1">
    <citation type="journal article" date="2021" name="Hortic Res">
        <title>High-quality reference genome and annotation aids understanding of berry development for evergreen blueberry (Vaccinium darrowii).</title>
        <authorList>
            <person name="Yu J."/>
            <person name="Hulse-Kemp A.M."/>
            <person name="Babiker E."/>
            <person name="Staton M."/>
        </authorList>
    </citation>
    <scope>NUCLEOTIDE SEQUENCE [LARGE SCALE GENOMIC DNA]</scope>
    <source>
        <strain evidence="2">cv. NJ 8807/NJ 8810</strain>
        <tissue evidence="1">Young leaf</tissue>
    </source>
</reference>
<protein>
    <submittedName>
        <fullName evidence="1">Uncharacterized protein</fullName>
    </submittedName>
</protein>
<dbReference type="EMBL" id="CM037151">
    <property type="protein sequence ID" value="KAH7844064.1"/>
    <property type="molecule type" value="Genomic_DNA"/>
</dbReference>
<keyword evidence="2" id="KW-1185">Reference proteome</keyword>